<keyword evidence="5 8" id="KW-0012">Acyltransferase</keyword>
<dbReference type="Proteomes" id="UP001172778">
    <property type="component" value="Unassembled WGS sequence"/>
</dbReference>
<protein>
    <submittedName>
        <fullName evidence="8">Lysophospholipid acyltransferase family protein</fullName>
    </submittedName>
</protein>
<dbReference type="EMBL" id="JARRAF010000007">
    <property type="protein sequence ID" value="MDK2124025.1"/>
    <property type="molecule type" value="Genomic_DNA"/>
</dbReference>
<keyword evidence="4" id="KW-0443">Lipid metabolism</keyword>
<evidence type="ECO:0000256" key="5">
    <source>
        <dbReference type="ARBA" id="ARBA00023315"/>
    </source>
</evidence>
<keyword evidence="9" id="KW-1185">Reference proteome</keyword>
<reference evidence="8" key="1">
    <citation type="submission" date="2023-03" db="EMBL/GenBank/DDBJ databases">
        <title>Chitinimonas shenzhenensis gen. nov., sp. nov., a novel member of family Burkholderiaceae isolated from activated sludge collected in Shen Zhen, China.</title>
        <authorList>
            <person name="Wang X."/>
        </authorList>
    </citation>
    <scope>NUCLEOTIDE SEQUENCE</scope>
    <source>
        <strain evidence="8">DQS-5</strain>
    </source>
</reference>
<dbReference type="Pfam" id="PF01553">
    <property type="entry name" value="Acyltransferase"/>
    <property type="match status" value="1"/>
</dbReference>
<keyword evidence="3" id="KW-0808">Transferase</keyword>
<accession>A0ABT7DVD1</accession>
<comment type="pathway">
    <text evidence="1">Lipid metabolism.</text>
</comment>
<evidence type="ECO:0000256" key="4">
    <source>
        <dbReference type="ARBA" id="ARBA00023098"/>
    </source>
</evidence>
<evidence type="ECO:0000313" key="9">
    <source>
        <dbReference type="Proteomes" id="UP001172778"/>
    </source>
</evidence>
<dbReference type="GO" id="GO:0016746">
    <property type="term" value="F:acyltransferase activity"/>
    <property type="evidence" value="ECO:0007669"/>
    <property type="project" value="UniProtKB-KW"/>
</dbReference>
<proteinExistence type="predicted"/>
<keyword evidence="2" id="KW-0444">Lipid biosynthesis</keyword>
<evidence type="ECO:0000256" key="6">
    <source>
        <dbReference type="SAM" id="MobiDB-lite"/>
    </source>
</evidence>
<dbReference type="RefSeq" id="WP_284100330.1">
    <property type="nucleotide sequence ID" value="NZ_JARRAF010000007.1"/>
</dbReference>
<dbReference type="SUPFAM" id="SSF69593">
    <property type="entry name" value="Glycerol-3-phosphate (1)-acyltransferase"/>
    <property type="match status" value="1"/>
</dbReference>
<evidence type="ECO:0000256" key="1">
    <source>
        <dbReference type="ARBA" id="ARBA00005189"/>
    </source>
</evidence>
<sequence length="275" mass="30524">MQSTRRVVRAYRLSRLALHLVWGVAEVGLTFRWRSQASRAASIQRWSRRLVNVLGVKVKVSGTVPETLPANTVLVANHVSWLDIFVMNSVTVSRFVAKAEVRRWPVIGWLCDRTGTLFVVREKRTDTHRVNQQIAEALRNGDCIAIFPEGGTTDGLDVKPFNASLLQPAVEAQAQVAPVALRYFDASGSRTLAAAYINDMSLVESIRSMLRHKQLVVELHFPEGVSASGLSRRELAKQTEERIRPVVRSEGAIPSLLLADKTGPEKPDDPPVESQ</sequence>
<evidence type="ECO:0000256" key="3">
    <source>
        <dbReference type="ARBA" id="ARBA00022679"/>
    </source>
</evidence>
<evidence type="ECO:0000259" key="7">
    <source>
        <dbReference type="SMART" id="SM00563"/>
    </source>
</evidence>
<organism evidence="8 9">
    <name type="scientific">Parachitinimonas caeni</name>
    <dbReference type="NCBI Taxonomy" id="3031301"/>
    <lineage>
        <taxon>Bacteria</taxon>
        <taxon>Pseudomonadati</taxon>
        <taxon>Pseudomonadota</taxon>
        <taxon>Betaproteobacteria</taxon>
        <taxon>Neisseriales</taxon>
        <taxon>Chitinibacteraceae</taxon>
        <taxon>Parachitinimonas</taxon>
    </lineage>
</organism>
<name>A0ABT7DVD1_9NEIS</name>
<feature type="region of interest" description="Disordered" evidence="6">
    <location>
        <begin position="254"/>
        <end position="275"/>
    </location>
</feature>
<dbReference type="SMART" id="SM00563">
    <property type="entry name" value="PlsC"/>
    <property type="match status" value="1"/>
</dbReference>
<evidence type="ECO:0000313" key="8">
    <source>
        <dbReference type="EMBL" id="MDK2124025.1"/>
    </source>
</evidence>
<feature type="domain" description="Phospholipid/glycerol acyltransferase" evidence="7">
    <location>
        <begin position="72"/>
        <end position="184"/>
    </location>
</feature>
<evidence type="ECO:0000256" key="2">
    <source>
        <dbReference type="ARBA" id="ARBA00022516"/>
    </source>
</evidence>
<dbReference type="PANTHER" id="PTHR10434">
    <property type="entry name" value="1-ACYL-SN-GLYCEROL-3-PHOSPHATE ACYLTRANSFERASE"/>
    <property type="match status" value="1"/>
</dbReference>
<dbReference type="InterPro" id="IPR002123">
    <property type="entry name" value="Plipid/glycerol_acylTrfase"/>
</dbReference>
<dbReference type="PANTHER" id="PTHR10434:SF64">
    <property type="entry name" value="1-ACYL-SN-GLYCEROL-3-PHOSPHATE ACYLTRANSFERASE-RELATED"/>
    <property type="match status" value="1"/>
</dbReference>
<gene>
    <name evidence="8" type="ORF">PZA18_08200</name>
</gene>
<dbReference type="CDD" id="cd07989">
    <property type="entry name" value="LPLAT_AGPAT-like"/>
    <property type="match status" value="1"/>
</dbReference>
<comment type="caution">
    <text evidence="8">The sequence shown here is derived from an EMBL/GenBank/DDBJ whole genome shotgun (WGS) entry which is preliminary data.</text>
</comment>